<dbReference type="EMBL" id="CAJVPU010015256">
    <property type="protein sequence ID" value="CAG8645640.1"/>
    <property type="molecule type" value="Genomic_DNA"/>
</dbReference>
<organism evidence="1 2">
    <name type="scientific">Dentiscutata heterogama</name>
    <dbReference type="NCBI Taxonomy" id="1316150"/>
    <lineage>
        <taxon>Eukaryota</taxon>
        <taxon>Fungi</taxon>
        <taxon>Fungi incertae sedis</taxon>
        <taxon>Mucoromycota</taxon>
        <taxon>Glomeromycotina</taxon>
        <taxon>Glomeromycetes</taxon>
        <taxon>Diversisporales</taxon>
        <taxon>Gigasporaceae</taxon>
        <taxon>Dentiscutata</taxon>
    </lineage>
</organism>
<evidence type="ECO:0000313" key="2">
    <source>
        <dbReference type="Proteomes" id="UP000789702"/>
    </source>
</evidence>
<name>A0ACA9NHV6_9GLOM</name>
<feature type="non-terminal residue" evidence="1">
    <location>
        <position position="1"/>
    </location>
</feature>
<gene>
    <name evidence="1" type="ORF">DHETER_LOCUS9049</name>
</gene>
<protein>
    <submittedName>
        <fullName evidence="1">16361_t:CDS:1</fullName>
    </submittedName>
</protein>
<keyword evidence="2" id="KW-1185">Reference proteome</keyword>
<comment type="caution">
    <text evidence="1">The sequence shown here is derived from an EMBL/GenBank/DDBJ whole genome shotgun (WGS) entry which is preliminary data.</text>
</comment>
<accession>A0ACA9NHV6</accession>
<evidence type="ECO:0000313" key="1">
    <source>
        <dbReference type="EMBL" id="CAG8645640.1"/>
    </source>
</evidence>
<proteinExistence type="predicted"/>
<reference evidence="1" key="1">
    <citation type="submission" date="2021-06" db="EMBL/GenBank/DDBJ databases">
        <authorList>
            <person name="Kallberg Y."/>
            <person name="Tangrot J."/>
            <person name="Rosling A."/>
        </authorList>
    </citation>
    <scope>NUCLEOTIDE SEQUENCE</scope>
    <source>
        <strain evidence="1">IL203A</strain>
    </source>
</reference>
<sequence>SNIVELEKNSLEESTNTEEMNEKAKSHTEDTNMRIFTQQKKLSSIVQTLSYKQVLLKNSKKVELYEEIRDR</sequence>
<dbReference type="Proteomes" id="UP000789702">
    <property type="component" value="Unassembled WGS sequence"/>
</dbReference>